<evidence type="ECO:0000313" key="1">
    <source>
        <dbReference type="EMBL" id="KAL2651270.1"/>
    </source>
</evidence>
<dbReference type="Proteomes" id="UP001605036">
    <property type="component" value="Unassembled WGS sequence"/>
</dbReference>
<keyword evidence="2" id="KW-1185">Reference proteome</keyword>
<dbReference type="AlphaFoldDB" id="A0ABD1ZIJ5"/>
<comment type="caution">
    <text evidence="1">The sequence shown here is derived from an EMBL/GenBank/DDBJ whole genome shotgun (WGS) entry which is preliminary data.</text>
</comment>
<evidence type="ECO:0000313" key="2">
    <source>
        <dbReference type="Proteomes" id="UP001605036"/>
    </source>
</evidence>
<name>A0ABD1ZIJ5_9MARC</name>
<reference evidence="1 2" key="1">
    <citation type="submission" date="2024-09" db="EMBL/GenBank/DDBJ databases">
        <title>Chromosome-scale assembly of Riccia fluitans.</title>
        <authorList>
            <person name="Paukszto L."/>
            <person name="Sawicki J."/>
            <person name="Karawczyk K."/>
            <person name="Piernik-Szablinska J."/>
            <person name="Szczecinska M."/>
            <person name="Mazdziarz M."/>
        </authorList>
    </citation>
    <scope>NUCLEOTIDE SEQUENCE [LARGE SCALE GENOMIC DNA]</scope>
    <source>
        <strain evidence="1">Rf_01</strain>
        <tissue evidence="1">Aerial parts of the thallus</tissue>
    </source>
</reference>
<protein>
    <submittedName>
        <fullName evidence="1">Uncharacterized protein</fullName>
    </submittedName>
</protein>
<dbReference type="EMBL" id="JBHFFA010000001">
    <property type="protein sequence ID" value="KAL2651270.1"/>
    <property type="molecule type" value="Genomic_DNA"/>
</dbReference>
<proteinExistence type="predicted"/>
<gene>
    <name evidence="1" type="ORF">R1flu_019398</name>
</gene>
<organism evidence="1 2">
    <name type="scientific">Riccia fluitans</name>
    <dbReference type="NCBI Taxonomy" id="41844"/>
    <lineage>
        <taxon>Eukaryota</taxon>
        <taxon>Viridiplantae</taxon>
        <taxon>Streptophyta</taxon>
        <taxon>Embryophyta</taxon>
        <taxon>Marchantiophyta</taxon>
        <taxon>Marchantiopsida</taxon>
        <taxon>Marchantiidae</taxon>
        <taxon>Marchantiales</taxon>
        <taxon>Ricciaceae</taxon>
        <taxon>Riccia</taxon>
    </lineage>
</organism>
<accession>A0ABD1ZIJ5</accession>
<sequence>MQISKKKLEEARVHLSINPDPATARTCKNLETQDRTLTLLDRLVSEEDNKRLAEVPGAEELKELVRDLPSDKSPGEDGLSAEVLRELWDEISPGCLQFIQEVWHSK</sequence>